<dbReference type="Gene3D" id="1.20.58.1950">
    <property type="match status" value="1"/>
</dbReference>
<dbReference type="RefSeq" id="WP_240252198.1">
    <property type="nucleotide sequence ID" value="NZ_JAKTTI010000001.1"/>
</dbReference>
<dbReference type="SUPFAM" id="SSF50151">
    <property type="entry name" value="SacY-like RNA-binding domain"/>
    <property type="match status" value="1"/>
</dbReference>
<dbReference type="PROSITE" id="PS00654">
    <property type="entry name" value="PRD_1"/>
    <property type="match status" value="1"/>
</dbReference>
<comment type="caution">
    <text evidence="4">The sequence shown here is derived from an EMBL/GenBank/DDBJ whole genome shotgun (WGS) entry which is preliminary data.</text>
</comment>
<dbReference type="EMBL" id="JAKTTI010000001">
    <property type="protein sequence ID" value="MCH1623978.1"/>
    <property type="molecule type" value="Genomic_DNA"/>
</dbReference>
<dbReference type="PANTHER" id="PTHR30185">
    <property type="entry name" value="CRYPTIC BETA-GLUCOSIDE BGL OPERON ANTITERMINATOR"/>
    <property type="match status" value="1"/>
</dbReference>
<dbReference type="Gene3D" id="2.30.24.10">
    <property type="entry name" value="CAT RNA-binding domain"/>
    <property type="match status" value="1"/>
</dbReference>
<dbReference type="GO" id="GO:0045893">
    <property type="term" value="P:positive regulation of DNA-templated transcription"/>
    <property type="evidence" value="ECO:0007669"/>
    <property type="project" value="InterPro"/>
</dbReference>
<keyword evidence="5" id="KW-1185">Reference proteome</keyword>
<dbReference type="Gene3D" id="1.20.890.100">
    <property type="match status" value="1"/>
</dbReference>
<dbReference type="Pfam" id="PF00874">
    <property type="entry name" value="PRD"/>
    <property type="match status" value="2"/>
</dbReference>
<dbReference type="AlphaFoldDB" id="A0AAW5DUD8"/>
<organism evidence="4 5">
    <name type="scientific">Fredinandcohnia quinoae</name>
    <dbReference type="NCBI Taxonomy" id="2918902"/>
    <lineage>
        <taxon>Bacteria</taxon>
        <taxon>Bacillati</taxon>
        <taxon>Bacillota</taxon>
        <taxon>Bacilli</taxon>
        <taxon>Bacillales</taxon>
        <taxon>Bacillaceae</taxon>
        <taxon>Fredinandcohnia</taxon>
    </lineage>
</organism>
<accession>A0AAW5DUD8</accession>
<reference evidence="4" key="1">
    <citation type="submission" date="2022-02" db="EMBL/GenBank/DDBJ databases">
        <title>Fredinandcohnia quinoae sp. nov. isolated from Chenopodium quinoa seeds.</title>
        <authorList>
            <person name="Saati-Santamaria Z."/>
            <person name="Flores-Felix J.D."/>
            <person name="Igual J.M."/>
            <person name="Velazquez E."/>
            <person name="Garcia-Fraile P."/>
            <person name="Martinez-Molina E."/>
        </authorList>
    </citation>
    <scope>NUCLEOTIDE SEQUENCE</scope>
    <source>
        <strain evidence="4">SECRCQ15</strain>
    </source>
</reference>
<dbReference type="PROSITE" id="PS51372">
    <property type="entry name" value="PRD_2"/>
    <property type="match status" value="2"/>
</dbReference>
<sequence length="281" mass="32123">MIESFKVKKVLNNNVLIATHSSYNEVVLIGKGIGFGKKQGDDISQLKAEKMFVLENEKEQEQYKKLVSQVDEGFIEVMNDIILHIRKRVESPINEHIHVALTDHISFAIKRMNQGLSLANPFLIETKSLYPMEYNVAQEVVAILNEKMGITFPKGEVGFIALHIHSAIGNKTISEVNQHSHLIANLITIIEGQLKIKINRDSIDYLQLIRHLYYTIARVKSGDKVEEPKNVAKVLKSEYPICYNLSWKVIKVMQQALKLQVYDAEAVYLTMHLQRLTNKNE</sequence>
<comment type="similarity">
    <text evidence="1">Belongs to the transcriptional antiterminator BglG family. GlcT subfamily.</text>
</comment>
<feature type="domain" description="PRD" evidence="3">
    <location>
        <begin position="69"/>
        <end position="174"/>
    </location>
</feature>
<dbReference type="InterPro" id="IPR011608">
    <property type="entry name" value="PRD"/>
</dbReference>
<dbReference type="InterPro" id="IPR001550">
    <property type="entry name" value="Transcrpt_antitermin_CS"/>
</dbReference>
<dbReference type="SUPFAM" id="SSF63520">
    <property type="entry name" value="PTS-regulatory domain, PRD"/>
    <property type="match status" value="2"/>
</dbReference>
<evidence type="ECO:0000256" key="2">
    <source>
        <dbReference type="ARBA" id="ARBA00022737"/>
    </source>
</evidence>
<gene>
    <name evidence="4" type="ORF">MJG50_01455</name>
</gene>
<dbReference type="Gene3D" id="1.10.1790.10">
    <property type="entry name" value="PRD domain"/>
    <property type="match status" value="1"/>
</dbReference>
<evidence type="ECO:0000256" key="1">
    <source>
        <dbReference type="ARBA" id="ARBA00009115"/>
    </source>
</evidence>
<dbReference type="InterPro" id="IPR050661">
    <property type="entry name" value="BglG_antiterminators"/>
</dbReference>
<name>A0AAW5DUD8_9BACI</name>
<dbReference type="Pfam" id="PF03123">
    <property type="entry name" value="CAT_RBD"/>
    <property type="match status" value="1"/>
</dbReference>
<dbReference type="NCBIfam" id="NF047357">
    <property type="entry name" value="antiterm_GlcT"/>
    <property type="match status" value="1"/>
</dbReference>
<dbReference type="InterPro" id="IPR004341">
    <property type="entry name" value="CAT_RNA-bd_dom"/>
</dbReference>
<dbReference type="Proteomes" id="UP001431131">
    <property type="component" value="Unassembled WGS sequence"/>
</dbReference>
<evidence type="ECO:0000259" key="3">
    <source>
        <dbReference type="PROSITE" id="PS51372"/>
    </source>
</evidence>
<dbReference type="GO" id="GO:0003723">
    <property type="term" value="F:RNA binding"/>
    <property type="evidence" value="ECO:0007669"/>
    <property type="project" value="InterPro"/>
</dbReference>
<dbReference type="SMART" id="SM01061">
    <property type="entry name" value="CAT_RBD"/>
    <property type="match status" value="1"/>
</dbReference>
<dbReference type="InterPro" id="IPR036650">
    <property type="entry name" value="CAT_RNA-bd_dom_sf"/>
</dbReference>
<dbReference type="InterPro" id="IPR036634">
    <property type="entry name" value="PRD_sf"/>
</dbReference>
<evidence type="ECO:0000313" key="5">
    <source>
        <dbReference type="Proteomes" id="UP001431131"/>
    </source>
</evidence>
<proteinExistence type="inferred from homology"/>
<dbReference type="PANTHER" id="PTHR30185:SF16">
    <property type="entry name" value="PROTEIN GLCT"/>
    <property type="match status" value="1"/>
</dbReference>
<protein>
    <submittedName>
        <fullName evidence="4">Transcription antiterminator</fullName>
    </submittedName>
</protein>
<evidence type="ECO:0000313" key="4">
    <source>
        <dbReference type="EMBL" id="MCH1623978.1"/>
    </source>
</evidence>
<feature type="domain" description="PRD" evidence="3">
    <location>
        <begin position="175"/>
        <end position="281"/>
    </location>
</feature>
<keyword evidence="2" id="KW-0677">Repeat</keyword>